<sequence>MSDLEQDVRTGAAKQRPSFEWIGWIKTVSIALTVVLLLHAFVFHLSKVEGHSMEPTLHDRDWLFVNKLVYLLRNPKLDEVVILRDPTDDPDKRLLVKRVVGVPGDKIEIRQKVLFRNGVQVEEPYVDTAIEDFDYGPYTVPEGFYFVMGDNRHSRASRDSRSFGPVERERINGRADWIVWPMKEMNGL</sequence>
<dbReference type="SUPFAM" id="SSF51306">
    <property type="entry name" value="LexA/Signal peptidase"/>
    <property type="match status" value="1"/>
</dbReference>
<dbReference type="GO" id="GO:0006465">
    <property type="term" value="P:signal peptide processing"/>
    <property type="evidence" value="ECO:0007669"/>
    <property type="project" value="InterPro"/>
</dbReference>
<keyword evidence="8" id="KW-0472">Membrane</keyword>
<dbReference type="STRING" id="717606.PaecuDRAFT_2732"/>
<evidence type="ECO:0000256" key="7">
    <source>
        <dbReference type="PIRSR" id="PIRSR600223-1"/>
    </source>
</evidence>
<evidence type="ECO:0000313" key="12">
    <source>
        <dbReference type="Proteomes" id="UP000005387"/>
    </source>
</evidence>
<accession>E0IB05</accession>
<organism evidence="11 12">
    <name type="scientific">Paenibacillus curdlanolyticus YK9</name>
    <dbReference type="NCBI Taxonomy" id="717606"/>
    <lineage>
        <taxon>Bacteria</taxon>
        <taxon>Bacillati</taxon>
        <taxon>Bacillota</taxon>
        <taxon>Bacilli</taxon>
        <taxon>Bacillales</taxon>
        <taxon>Paenibacillaceae</taxon>
        <taxon>Paenibacillus</taxon>
    </lineage>
</organism>
<name>E0IB05_9BACL</name>
<feature type="active site" evidence="7">
    <location>
        <position position="52"/>
    </location>
</feature>
<gene>
    <name evidence="11" type="ORF">PaecuDRAFT_2732</name>
</gene>
<evidence type="ECO:0000256" key="2">
    <source>
        <dbReference type="ARBA" id="ARBA00004401"/>
    </source>
</evidence>
<dbReference type="GO" id="GO:0009003">
    <property type="term" value="F:signal peptidase activity"/>
    <property type="evidence" value="ECO:0007669"/>
    <property type="project" value="UniProtKB-EC"/>
</dbReference>
<dbReference type="Pfam" id="PF10502">
    <property type="entry name" value="Peptidase_S26"/>
    <property type="match status" value="1"/>
</dbReference>
<dbReference type="PANTHER" id="PTHR43390">
    <property type="entry name" value="SIGNAL PEPTIDASE I"/>
    <property type="match status" value="1"/>
</dbReference>
<dbReference type="InterPro" id="IPR019757">
    <property type="entry name" value="Pept_S26A_signal_pept_1_Lys-AS"/>
</dbReference>
<keyword evidence="5 8" id="KW-0645">Protease</keyword>
<keyword evidence="8" id="KW-1133">Transmembrane helix</keyword>
<dbReference type="PROSITE" id="PS00760">
    <property type="entry name" value="SPASE_I_2"/>
    <property type="match status" value="1"/>
</dbReference>
<dbReference type="InterPro" id="IPR036286">
    <property type="entry name" value="LexA/Signal_pep-like_sf"/>
</dbReference>
<keyword evidence="6 8" id="KW-0378">Hydrolase</keyword>
<dbReference type="GO" id="GO:0004252">
    <property type="term" value="F:serine-type endopeptidase activity"/>
    <property type="evidence" value="ECO:0007669"/>
    <property type="project" value="InterPro"/>
</dbReference>
<dbReference type="AlphaFoldDB" id="E0IB05"/>
<evidence type="ECO:0000256" key="4">
    <source>
        <dbReference type="ARBA" id="ARBA00013208"/>
    </source>
</evidence>
<dbReference type="Proteomes" id="UP000005387">
    <property type="component" value="Unassembled WGS sequence"/>
</dbReference>
<feature type="transmembrane region" description="Helical" evidence="8">
    <location>
        <begin position="21"/>
        <end position="43"/>
    </location>
</feature>
<dbReference type="PANTHER" id="PTHR43390:SF1">
    <property type="entry name" value="CHLOROPLAST PROCESSING PEPTIDASE"/>
    <property type="match status" value="1"/>
</dbReference>
<comment type="similarity">
    <text evidence="3 9">Belongs to the peptidase S26 family.</text>
</comment>
<evidence type="ECO:0000259" key="10">
    <source>
        <dbReference type="Pfam" id="PF10502"/>
    </source>
</evidence>
<reference evidence="11 12" key="1">
    <citation type="submission" date="2010-07" db="EMBL/GenBank/DDBJ databases">
        <title>The draft genome of Paenibacillus curdlanolyticus YK9.</title>
        <authorList>
            <consortium name="US DOE Joint Genome Institute (JGI-PGF)"/>
            <person name="Lucas S."/>
            <person name="Copeland A."/>
            <person name="Lapidus A."/>
            <person name="Cheng J.-F."/>
            <person name="Bruce D."/>
            <person name="Goodwin L."/>
            <person name="Pitluck S."/>
            <person name="Land M.L."/>
            <person name="Hauser L."/>
            <person name="Chang Y.-J."/>
            <person name="Jeffries C."/>
            <person name="Anderson I.J."/>
            <person name="Johnson E."/>
            <person name="Loganathan U."/>
            <person name="Mulhopadhyay B."/>
            <person name="Kyrpides N."/>
            <person name="Woyke T.J."/>
        </authorList>
    </citation>
    <scope>NUCLEOTIDE SEQUENCE [LARGE SCALE GENOMIC DNA]</scope>
    <source>
        <strain evidence="11 12">YK9</strain>
    </source>
</reference>
<keyword evidence="8" id="KW-0812">Transmembrane</keyword>
<dbReference type="OrthoDB" id="9802919at2"/>
<feature type="active site" evidence="7">
    <location>
        <position position="97"/>
    </location>
</feature>
<dbReference type="InterPro" id="IPR019756">
    <property type="entry name" value="Pept_S26A_signal_pept_1_Ser-AS"/>
</dbReference>
<dbReference type="InterPro" id="IPR019533">
    <property type="entry name" value="Peptidase_S26"/>
</dbReference>
<dbReference type="EC" id="3.4.21.89" evidence="4 8"/>
<dbReference type="CDD" id="cd06530">
    <property type="entry name" value="S26_SPase_I"/>
    <property type="match status" value="1"/>
</dbReference>
<evidence type="ECO:0000256" key="8">
    <source>
        <dbReference type="RuleBase" id="RU003993"/>
    </source>
</evidence>
<evidence type="ECO:0000256" key="9">
    <source>
        <dbReference type="RuleBase" id="RU362042"/>
    </source>
</evidence>
<evidence type="ECO:0000256" key="1">
    <source>
        <dbReference type="ARBA" id="ARBA00000677"/>
    </source>
</evidence>
<evidence type="ECO:0000256" key="5">
    <source>
        <dbReference type="ARBA" id="ARBA00022670"/>
    </source>
</evidence>
<dbReference type="eggNOG" id="COG0681">
    <property type="taxonomic scope" value="Bacteria"/>
</dbReference>
<dbReference type="InterPro" id="IPR000223">
    <property type="entry name" value="Pept_S26A_signal_pept_1"/>
</dbReference>
<dbReference type="Gene3D" id="2.10.109.10">
    <property type="entry name" value="Umud Fragment, subunit A"/>
    <property type="match status" value="1"/>
</dbReference>
<dbReference type="GO" id="GO:0005886">
    <property type="term" value="C:plasma membrane"/>
    <property type="evidence" value="ECO:0007669"/>
    <property type="project" value="UniProtKB-SubCell"/>
</dbReference>
<comment type="catalytic activity">
    <reaction evidence="1 8">
        <text>Cleavage of hydrophobic, N-terminal signal or leader sequences from secreted and periplasmic proteins.</text>
        <dbReference type="EC" id="3.4.21.89"/>
    </reaction>
</comment>
<evidence type="ECO:0000313" key="11">
    <source>
        <dbReference type="EMBL" id="EFM10296.1"/>
    </source>
</evidence>
<evidence type="ECO:0000256" key="6">
    <source>
        <dbReference type="ARBA" id="ARBA00022801"/>
    </source>
</evidence>
<dbReference type="PROSITE" id="PS00501">
    <property type="entry name" value="SPASE_I_1"/>
    <property type="match status" value="1"/>
</dbReference>
<evidence type="ECO:0000256" key="3">
    <source>
        <dbReference type="ARBA" id="ARBA00009370"/>
    </source>
</evidence>
<feature type="domain" description="Peptidase S26" evidence="10">
    <location>
        <begin position="22"/>
        <end position="180"/>
    </location>
</feature>
<dbReference type="RefSeq" id="WP_006038722.1">
    <property type="nucleotide sequence ID" value="NZ_AEDD01000007.1"/>
</dbReference>
<comment type="subcellular location">
    <subcellularLocation>
        <location evidence="2">Cell membrane</location>
        <topology evidence="2">Single-pass type II membrane protein</topology>
    </subcellularLocation>
    <subcellularLocation>
        <location evidence="9">Membrane</location>
        <topology evidence="9">Single-pass type II membrane protein</topology>
    </subcellularLocation>
</comment>
<proteinExistence type="inferred from homology"/>
<protein>
    <recommendedName>
        <fullName evidence="4 8">Signal peptidase I</fullName>
        <ecNumber evidence="4 8">3.4.21.89</ecNumber>
    </recommendedName>
</protein>
<dbReference type="PRINTS" id="PR00727">
    <property type="entry name" value="LEADERPTASE"/>
</dbReference>
<dbReference type="NCBIfam" id="TIGR02227">
    <property type="entry name" value="sigpep_I_bact"/>
    <property type="match status" value="1"/>
</dbReference>
<dbReference type="EMBL" id="AEDD01000007">
    <property type="protein sequence ID" value="EFM10296.1"/>
    <property type="molecule type" value="Genomic_DNA"/>
</dbReference>
<keyword evidence="12" id="KW-1185">Reference proteome</keyword>